<dbReference type="InterPro" id="IPR052156">
    <property type="entry name" value="BCAA_Transport_ATP-bd_LivF"/>
</dbReference>
<comment type="caution">
    <text evidence="7">The sequence shown here is derived from an EMBL/GenBank/DDBJ whole genome shotgun (WGS) entry which is preliminary data.</text>
</comment>
<evidence type="ECO:0000256" key="2">
    <source>
        <dbReference type="ARBA" id="ARBA00022448"/>
    </source>
</evidence>
<dbReference type="PANTHER" id="PTHR43820:SF4">
    <property type="entry name" value="HIGH-AFFINITY BRANCHED-CHAIN AMINO ACID TRANSPORT ATP-BINDING PROTEIN LIVF"/>
    <property type="match status" value="1"/>
</dbReference>
<proteinExistence type="inferred from homology"/>
<dbReference type="GO" id="GO:0015807">
    <property type="term" value="P:L-amino acid transport"/>
    <property type="evidence" value="ECO:0007669"/>
    <property type="project" value="TreeGrafter"/>
</dbReference>
<dbReference type="Proteomes" id="UP000609531">
    <property type="component" value="Unassembled WGS sequence"/>
</dbReference>
<feature type="domain" description="ABC transporter" evidence="6">
    <location>
        <begin position="26"/>
        <end position="261"/>
    </location>
</feature>
<dbReference type="PROSITE" id="PS50893">
    <property type="entry name" value="ABC_TRANSPORTER_2"/>
    <property type="match status" value="1"/>
</dbReference>
<accession>A0A934ITG4</accession>
<dbReference type="PANTHER" id="PTHR43820">
    <property type="entry name" value="HIGH-AFFINITY BRANCHED-CHAIN AMINO ACID TRANSPORT ATP-BINDING PROTEIN LIVF"/>
    <property type="match status" value="1"/>
</dbReference>
<dbReference type="SUPFAM" id="SSF52540">
    <property type="entry name" value="P-loop containing nucleoside triphosphate hydrolases"/>
    <property type="match status" value="1"/>
</dbReference>
<organism evidence="7 8">
    <name type="scientific">Acuticoccus mangrovi</name>
    <dbReference type="NCBI Taxonomy" id="2796142"/>
    <lineage>
        <taxon>Bacteria</taxon>
        <taxon>Pseudomonadati</taxon>
        <taxon>Pseudomonadota</taxon>
        <taxon>Alphaproteobacteria</taxon>
        <taxon>Hyphomicrobiales</taxon>
        <taxon>Amorphaceae</taxon>
        <taxon>Acuticoccus</taxon>
    </lineage>
</organism>
<evidence type="ECO:0000256" key="5">
    <source>
        <dbReference type="ARBA" id="ARBA00022970"/>
    </source>
</evidence>
<gene>
    <name evidence="7" type="ORF">JCR33_22590</name>
</gene>
<keyword evidence="2" id="KW-0813">Transport</keyword>
<dbReference type="InterPro" id="IPR027417">
    <property type="entry name" value="P-loop_NTPase"/>
</dbReference>
<keyword evidence="4 7" id="KW-0067">ATP-binding</keyword>
<keyword evidence="5" id="KW-0029">Amino-acid transport</keyword>
<evidence type="ECO:0000313" key="7">
    <source>
        <dbReference type="EMBL" id="MBJ3778506.1"/>
    </source>
</evidence>
<dbReference type="AlphaFoldDB" id="A0A934ITG4"/>
<dbReference type="PROSITE" id="PS00211">
    <property type="entry name" value="ABC_TRANSPORTER_1"/>
    <property type="match status" value="1"/>
</dbReference>
<evidence type="ECO:0000256" key="3">
    <source>
        <dbReference type="ARBA" id="ARBA00022741"/>
    </source>
</evidence>
<dbReference type="GO" id="GO:0015658">
    <property type="term" value="F:branched-chain amino acid transmembrane transporter activity"/>
    <property type="evidence" value="ECO:0007669"/>
    <property type="project" value="TreeGrafter"/>
</dbReference>
<dbReference type="GO" id="GO:0005524">
    <property type="term" value="F:ATP binding"/>
    <property type="evidence" value="ECO:0007669"/>
    <property type="project" value="UniProtKB-KW"/>
</dbReference>
<dbReference type="InterPro" id="IPR003439">
    <property type="entry name" value="ABC_transporter-like_ATP-bd"/>
</dbReference>
<dbReference type="Gene3D" id="3.40.50.300">
    <property type="entry name" value="P-loop containing nucleotide triphosphate hydrolases"/>
    <property type="match status" value="1"/>
</dbReference>
<protein>
    <submittedName>
        <fullName evidence="7">ABC transporter ATP-binding protein</fullName>
    </submittedName>
</protein>
<dbReference type="CDD" id="cd03224">
    <property type="entry name" value="ABC_TM1139_LivF_branched"/>
    <property type="match status" value="1"/>
</dbReference>
<dbReference type="InterPro" id="IPR017871">
    <property type="entry name" value="ABC_transporter-like_CS"/>
</dbReference>
<evidence type="ECO:0000313" key="8">
    <source>
        <dbReference type="Proteomes" id="UP000609531"/>
    </source>
</evidence>
<dbReference type="GO" id="GO:0016887">
    <property type="term" value="F:ATP hydrolysis activity"/>
    <property type="evidence" value="ECO:0007669"/>
    <property type="project" value="InterPro"/>
</dbReference>
<evidence type="ECO:0000256" key="1">
    <source>
        <dbReference type="ARBA" id="ARBA00005417"/>
    </source>
</evidence>
<reference evidence="7" key="1">
    <citation type="submission" date="2020-12" db="EMBL/GenBank/DDBJ databases">
        <title>Bacterial taxonomy.</title>
        <authorList>
            <person name="Pan X."/>
        </authorList>
    </citation>
    <scope>NUCLEOTIDE SEQUENCE</scope>
    <source>
        <strain evidence="7">B2012</strain>
    </source>
</reference>
<dbReference type="Pfam" id="PF00005">
    <property type="entry name" value="ABC_tran"/>
    <property type="match status" value="1"/>
</dbReference>
<evidence type="ECO:0000259" key="6">
    <source>
        <dbReference type="PROSITE" id="PS50893"/>
    </source>
</evidence>
<keyword evidence="8" id="KW-1185">Reference proteome</keyword>
<dbReference type="EMBL" id="JAEKJA010000030">
    <property type="protein sequence ID" value="MBJ3778506.1"/>
    <property type="molecule type" value="Genomic_DNA"/>
</dbReference>
<dbReference type="InterPro" id="IPR003593">
    <property type="entry name" value="AAA+_ATPase"/>
</dbReference>
<name>A0A934ITG4_9HYPH</name>
<evidence type="ECO:0000256" key="4">
    <source>
        <dbReference type="ARBA" id="ARBA00022840"/>
    </source>
</evidence>
<dbReference type="SMART" id="SM00382">
    <property type="entry name" value="AAA"/>
    <property type="match status" value="1"/>
</dbReference>
<comment type="similarity">
    <text evidence="1">Belongs to the ABC transporter superfamily.</text>
</comment>
<sequence>MPDAAIAPAPEGAVPASTAASLGDGLVVRGIHAGYGEMRVLHGVDIEVAAGEAVCLIGANGMGKTTLMRCLAGLLRPYEGTVGFAGRNLTGLSAAARVREGVALVPEGRHVFKPMTVQENLEMGAYKRLWPRRDPKVAADLAHIYEIFPRLKERRTSLAGTLSGGEQQMLAIGRALMSRPRLLLLDEPSMGLAPRVVQEIFAVIRRISAEGLAILLTEQNARMAFRTVSRCYVLSEGQIISEGTSEKLAADPAVKAAYLGI</sequence>
<keyword evidence="3" id="KW-0547">Nucleotide-binding</keyword>